<keyword evidence="4" id="KW-1133">Transmembrane helix</keyword>
<evidence type="ECO:0000256" key="4">
    <source>
        <dbReference type="SAM" id="Phobius"/>
    </source>
</evidence>
<reference evidence="7 8" key="1">
    <citation type="submission" date="2018-11" db="EMBL/GenBank/DDBJ databases">
        <title>Sequencing the genomes of 1000 actinobacteria strains.</title>
        <authorList>
            <person name="Klenk H.-P."/>
        </authorList>
    </citation>
    <scope>NUCLEOTIDE SEQUENCE [LARGE SCALE GENOMIC DNA]</scope>
    <source>
        <strain evidence="7 8">DSM 11294</strain>
    </source>
</reference>
<dbReference type="Proteomes" id="UP000280668">
    <property type="component" value="Unassembled WGS sequence"/>
</dbReference>
<organism evidence="7 8">
    <name type="scientific">Bogoriella caseilytica</name>
    <dbReference type="NCBI Taxonomy" id="56055"/>
    <lineage>
        <taxon>Bacteria</taxon>
        <taxon>Bacillati</taxon>
        <taxon>Actinomycetota</taxon>
        <taxon>Actinomycetes</taxon>
        <taxon>Micrococcales</taxon>
        <taxon>Bogoriellaceae</taxon>
        <taxon>Bogoriella</taxon>
    </lineage>
</organism>
<dbReference type="GO" id="GO:0000155">
    <property type="term" value="F:phosphorelay sensor kinase activity"/>
    <property type="evidence" value="ECO:0007669"/>
    <property type="project" value="InterPro"/>
</dbReference>
<evidence type="ECO:0000256" key="3">
    <source>
        <dbReference type="ARBA" id="ARBA00023012"/>
    </source>
</evidence>
<feature type="transmembrane region" description="Helical" evidence="4">
    <location>
        <begin position="41"/>
        <end position="60"/>
    </location>
</feature>
<dbReference type="GO" id="GO:0046983">
    <property type="term" value="F:protein dimerization activity"/>
    <property type="evidence" value="ECO:0007669"/>
    <property type="project" value="InterPro"/>
</dbReference>
<keyword evidence="2 7" id="KW-0418">Kinase</keyword>
<evidence type="ECO:0000256" key="1">
    <source>
        <dbReference type="ARBA" id="ARBA00022679"/>
    </source>
</evidence>
<evidence type="ECO:0000313" key="8">
    <source>
        <dbReference type="Proteomes" id="UP000280668"/>
    </source>
</evidence>
<dbReference type="CDD" id="cd16917">
    <property type="entry name" value="HATPase_UhpB-NarQ-NarX-like"/>
    <property type="match status" value="1"/>
</dbReference>
<dbReference type="RefSeq" id="WP_123302681.1">
    <property type="nucleotide sequence ID" value="NZ_RKHK01000001.1"/>
</dbReference>
<feature type="domain" description="Histidine kinase/HSP90-like ATPase" evidence="5">
    <location>
        <begin position="289"/>
        <end position="372"/>
    </location>
</feature>
<dbReference type="Pfam" id="PF02518">
    <property type="entry name" value="HATPase_c"/>
    <property type="match status" value="1"/>
</dbReference>
<dbReference type="Gene3D" id="3.30.565.10">
    <property type="entry name" value="Histidine kinase-like ATPase, C-terminal domain"/>
    <property type="match status" value="1"/>
</dbReference>
<dbReference type="Pfam" id="PF07730">
    <property type="entry name" value="HisKA_3"/>
    <property type="match status" value="1"/>
</dbReference>
<dbReference type="InterPro" id="IPR036890">
    <property type="entry name" value="HATPase_C_sf"/>
</dbReference>
<evidence type="ECO:0000313" key="7">
    <source>
        <dbReference type="EMBL" id="ROR72057.1"/>
    </source>
</evidence>
<keyword evidence="1" id="KW-0808">Transferase</keyword>
<evidence type="ECO:0000256" key="2">
    <source>
        <dbReference type="ARBA" id="ARBA00022777"/>
    </source>
</evidence>
<comment type="caution">
    <text evidence="7">The sequence shown here is derived from an EMBL/GenBank/DDBJ whole genome shotgun (WGS) entry which is preliminary data.</text>
</comment>
<dbReference type="PANTHER" id="PTHR24421">
    <property type="entry name" value="NITRATE/NITRITE SENSOR PROTEIN NARX-RELATED"/>
    <property type="match status" value="1"/>
</dbReference>
<proteinExistence type="predicted"/>
<keyword evidence="4" id="KW-0812">Transmembrane</keyword>
<accession>A0A3N2B9X8</accession>
<feature type="domain" description="Signal transduction histidine kinase subgroup 3 dimerisation and phosphoacceptor" evidence="6">
    <location>
        <begin position="191"/>
        <end position="251"/>
    </location>
</feature>
<dbReference type="SUPFAM" id="SSF55874">
    <property type="entry name" value="ATPase domain of HSP90 chaperone/DNA topoisomerase II/histidine kinase"/>
    <property type="match status" value="1"/>
</dbReference>
<dbReference type="EMBL" id="RKHK01000001">
    <property type="protein sequence ID" value="ROR72057.1"/>
    <property type="molecule type" value="Genomic_DNA"/>
</dbReference>
<dbReference type="AlphaFoldDB" id="A0A3N2B9X8"/>
<sequence>MRRYDLTAAALVLPIILGILVGLPVAVLQLQGEQVTPGPAWLWWSALAGFVLAFGAAELLSTHPRRGWALVAFLTQAVLALAVTGMVSPGFGFSLVILVFGATLSVYVVPLWGTVVVVLINTTAAAIFSYRGQGLLEPAITALFYLVIQAVSVVTIVTWRRQQEMNQELAQAHIELSATGALLEESTRAAERLRISRDLHDVLGHQLSALALELEVASHRAQEPAREHVLRAREITKELLADVRGVVSELRLDSGDLRATLLSVVADVPAPEIHLEVAGDVVTDEARTTAVVRAVQEVLTNAIRHSAGENLWITVSGGDHLVLHAYDDGWGAEHLELGNGLRGIRERAEGLGGSAEFSRHEDGGFDVRVEVPV</sequence>
<dbReference type="Gene3D" id="1.20.5.1930">
    <property type="match status" value="1"/>
</dbReference>
<dbReference type="GO" id="GO:0016020">
    <property type="term" value="C:membrane"/>
    <property type="evidence" value="ECO:0007669"/>
    <property type="project" value="InterPro"/>
</dbReference>
<feature type="transmembrane region" description="Helical" evidence="4">
    <location>
        <begin position="140"/>
        <end position="159"/>
    </location>
</feature>
<dbReference type="InterPro" id="IPR050482">
    <property type="entry name" value="Sensor_HK_TwoCompSys"/>
</dbReference>
<dbReference type="PANTHER" id="PTHR24421:SF59">
    <property type="entry name" value="OXYGEN SENSOR HISTIDINE KINASE NREB"/>
    <property type="match status" value="1"/>
</dbReference>
<evidence type="ECO:0000259" key="6">
    <source>
        <dbReference type="Pfam" id="PF07730"/>
    </source>
</evidence>
<dbReference type="InterPro" id="IPR011712">
    <property type="entry name" value="Sig_transdc_His_kin_sub3_dim/P"/>
</dbReference>
<feature type="transmembrane region" description="Helical" evidence="4">
    <location>
        <begin position="106"/>
        <end position="128"/>
    </location>
</feature>
<feature type="transmembrane region" description="Helical" evidence="4">
    <location>
        <begin position="67"/>
        <end position="100"/>
    </location>
</feature>
<feature type="transmembrane region" description="Helical" evidence="4">
    <location>
        <begin position="7"/>
        <end position="29"/>
    </location>
</feature>
<keyword evidence="8" id="KW-1185">Reference proteome</keyword>
<evidence type="ECO:0000259" key="5">
    <source>
        <dbReference type="Pfam" id="PF02518"/>
    </source>
</evidence>
<keyword evidence="4" id="KW-0472">Membrane</keyword>
<dbReference type="InterPro" id="IPR003594">
    <property type="entry name" value="HATPase_dom"/>
</dbReference>
<name>A0A3N2B9X8_9MICO</name>
<keyword evidence="3" id="KW-0902">Two-component regulatory system</keyword>
<protein>
    <submittedName>
        <fullName evidence="7">Signal transduction histidine kinase</fullName>
    </submittedName>
</protein>
<dbReference type="OrthoDB" id="3573097at2"/>
<gene>
    <name evidence="7" type="ORF">EDD31_0403</name>
</gene>